<dbReference type="GO" id="GO:0004818">
    <property type="term" value="F:glutamate-tRNA ligase activity"/>
    <property type="evidence" value="ECO:0007669"/>
    <property type="project" value="UniProtKB-UniRule"/>
</dbReference>
<evidence type="ECO:0000313" key="14">
    <source>
        <dbReference type="Proteomes" id="UP000199062"/>
    </source>
</evidence>
<dbReference type="Gene3D" id="2.40.240.100">
    <property type="match status" value="1"/>
</dbReference>
<feature type="domain" description="Glutamyl/glutaminyl-tRNA synthetase class Ib anti-codon binding" evidence="12">
    <location>
        <begin position="524"/>
        <end position="600"/>
    </location>
</feature>
<keyword evidence="6 10" id="KW-0067">ATP-binding</keyword>
<name>A0A1I6LQF5_9EURY</name>
<comment type="function">
    <text evidence="10">Catalyzes the attachment of glutamate to tRNA(Glu) in a two-step reaction: glutamate is first activated by ATP to form Glu-AMP and then transferred to the acceptor end of tRNA(Glu).</text>
</comment>
<dbReference type="HAMAP" id="MF_02076">
    <property type="entry name" value="Glu_tRNA_synth_type2"/>
    <property type="match status" value="1"/>
</dbReference>
<comment type="similarity">
    <text evidence="2 10">Belongs to the class-I aminoacyl-tRNA synthetase family. Glutamate--tRNA ligase type 2 subfamily.</text>
</comment>
<dbReference type="EMBL" id="FOZK01000003">
    <property type="protein sequence ID" value="SFS05706.1"/>
    <property type="molecule type" value="Genomic_DNA"/>
</dbReference>
<evidence type="ECO:0000259" key="12">
    <source>
        <dbReference type="Pfam" id="PF03950"/>
    </source>
</evidence>
<dbReference type="InterPro" id="IPR004526">
    <property type="entry name" value="Glu-tRNA-synth_arc/euk"/>
</dbReference>
<dbReference type="InterPro" id="IPR020059">
    <property type="entry name" value="Glu/Gln-tRNA-synth_Ib_codon-bd"/>
</dbReference>
<evidence type="ECO:0000259" key="11">
    <source>
        <dbReference type="Pfam" id="PF00749"/>
    </source>
</evidence>
<keyword evidence="3 10" id="KW-0963">Cytoplasm</keyword>
<dbReference type="Pfam" id="PF00749">
    <property type="entry name" value="tRNA-synt_1c"/>
    <property type="match status" value="1"/>
</dbReference>
<protein>
    <recommendedName>
        <fullName evidence="10">Glutamate--tRNA ligase</fullName>
        <ecNumber evidence="10">6.1.1.17</ecNumber>
    </recommendedName>
    <alternativeName>
        <fullName evidence="10">Glutamyl-tRNA synthetase</fullName>
        <shortName evidence="10">GluRS</shortName>
    </alternativeName>
</protein>
<keyword evidence="4 10" id="KW-0436">Ligase</keyword>
<dbReference type="AlphaFoldDB" id="A0A1I6LQF5"/>
<evidence type="ECO:0000256" key="4">
    <source>
        <dbReference type="ARBA" id="ARBA00022598"/>
    </source>
</evidence>
<dbReference type="InterPro" id="IPR000924">
    <property type="entry name" value="Glu/Gln-tRNA-synth"/>
</dbReference>
<evidence type="ECO:0000256" key="2">
    <source>
        <dbReference type="ARBA" id="ARBA00008927"/>
    </source>
</evidence>
<dbReference type="Proteomes" id="UP000199062">
    <property type="component" value="Unassembled WGS sequence"/>
</dbReference>
<dbReference type="NCBIfam" id="TIGR00463">
    <property type="entry name" value="gltX_arch"/>
    <property type="match status" value="1"/>
</dbReference>
<dbReference type="InterPro" id="IPR014729">
    <property type="entry name" value="Rossmann-like_a/b/a_fold"/>
</dbReference>
<keyword evidence="14" id="KW-1185">Reference proteome</keyword>
<dbReference type="GO" id="GO:0043604">
    <property type="term" value="P:amide biosynthetic process"/>
    <property type="evidence" value="ECO:0007669"/>
    <property type="project" value="TreeGrafter"/>
</dbReference>
<evidence type="ECO:0000256" key="3">
    <source>
        <dbReference type="ARBA" id="ARBA00022490"/>
    </source>
</evidence>
<dbReference type="InterPro" id="IPR011035">
    <property type="entry name" value="Ribosomal_bL25/Gln-tRNA_synth"/>
</dbReference>
<evidence type="ECO:0000256" key="6">
    <source>
        <dbReference type="ARBA" id="ARBA00022840"/>
    </source>
</evidence>
<dbReference type="InterPro" id="IPR050132">
    <property type="entry name" value="Gln/Glu-tRNA_Ligase"/>
</dbReference>
<reference evidence="13 14" key="1">
    <citation type="submission" date="2016-10" db="EMBL/GenBank/DDBJ databases">
        <authorList>
            <person name="de Groot N.N."/>
        </authorList>
    </citation>
    <scope>NUCLEOTIDE SEQUENCE [LARGE SCALE GENOMIC DNA]</scope>
    <source>
        <strain evidence="13 14">CGMCC 1.10457</strain>
    </source>
</reference>
<dbReference type="PRINTS" id="PR00987">
    <property type="entry name" value="TRNASYNTHGLU"/>
</dbReference>
<keyword evidence="8 10" id="KW-0030">Aminoacyl-tRNA synthetase</keyword>
<dbReference type="EC" id="6.1.1.17" evidence="10"/>
<dbReference type="Pfam" id="PF03950">
    <property type="entry name" value="tRNA-synt_1c_C"/>
    <property type="match status" value="1"/>
</dbReference>
<dbReference type="PANTHER" id="PTHR43097:SF5">
    <property type="entry name" value="GLUTAMATE--TRNA LIGASE"/>
    <property type="match status" value="1"/>
</dbReference>
<evidence type="ECO:0000313" key="13">
    <source>
        <dbReference type="EMBL" id="SFS05706.1"/>
    </source>
</evidence>
<dbReference type="NCBIfam" id="NF003169">
    <property type="entry name" value="PRK04156.1"/>
    <property type="match status" value="1"/>
</dbReference>
<dbReference type="SUPFAM" id="SSF52374">
    <property type="entry name" value="Nucleotidylyl transferase"/>
    <property type="match status" value="1"/>
</dbReference>
<feature type="short sequence motif" description="'HIGH' region" evidence="10">
    <location>
        <begin position="219"/>
        <end position="229"/>
    </location>
</feature>
<keyword evidence="5 10" id="KW-0547">Nucleotide-binding</keyword>
<dbReference type="Gene3D" id="2.40.240.10">
    <property type="entry name" value="Ribosomal Protein L25, Chain P"/>
    <property type="match status" value="1"/>
</dbReference>
<dbReference type="STRING" id="767519.SAMN05216559_2906"/>
<comment type="catalytic activity">
    <reaction evidence="9 10">
        <text>tRNA(Glu) + L-glutamate + ATP = L-glutamyl-tRNA(Glu) + AMP + diphosphate</text>
        <dbReference type="Rhea" id="RHEA:23540"/>
        <dbReference type="Rhea" id="RHEA-COMP:9663"/>
        <dbReference type="Rhea" id="RHEA-COMP:9680"/>
        <dbReference type="ChEBI" id="CHEBI:29985"/>
        <dbReference type="ChEBI" id="CHEBI:30616"/>
        <dbReference type="ChEBI" id="CHEBI:33019"/>
        <dbReference type="ChEBI" id="CHEBI:78442"/>
        <dbReference type="ChEBI" id="CHEBI:78520"/>
        <dbReference type="ChEBI" id="CHEBI:456215"/>
        <dbReference type="EC" id="6.1.1.17"/>
    </reaction>
</comment>
<evidence type="ECO:0000256" key="10">
    <source>
        <dbReference type="HAMAP-Rule" id="MF_02076"/>
    </source>
</evidence>
<evidence type="ECO:0000256" key="1">
    <source>
        <dbReference type="ARBA" id="ARBA00004496"/>
    </source>
</evidence>
<dbReference type="InterPro" id="IPR020056">
    <property type="entry name" value="Rbsml_bL25/Gln-tRNA_synth_N"/>
</dbReference>
<accession>A0A1I6LQF5</accession>
<sequence>MSSAVVDPLSRASSRVAQGGKATAGRILTDTLRRDKRGTSLHQFTAFVSFLHYSFDCFTDGSATVSIVTGMLRPFTAVGFRRFDGSFDPRRNPNPFSLRQATVPLMDDDLKDRVREAAEADALLNAVKHDSEAQVGAIMGPLMGQNPEFREHGDQIPGIVAPVIERVNGMSAEERRDRLAELAPERLEELESEDEGEDHPLPDLPDVEAYDEIKMRVAPNPNGPWHVGHARMPAVIGTYAECYDGSFVCRFDDTDPETKRPDLDAYDQILDAIDYLGFEPSEVIKASDRVETYYEHARELIELGGAYTCSCSGETFSDLKNSAEPCPHRDKDQETIREEFEAMVDGEYSSGEMVLRVKTDIEHKNPALRDWVAFRMIDTPHPREEASDYRCWPMLDFQSGVDDHLTGVTHIIRGIDLQDSAKRQGFVYDYFDWEYPEVMHWGHVQIDAYDVPMSTSSIIELIEAGDLTGWDDPRAPTIASLRRRGIRGEAIVDAMVELGTSTSNVDLAMSSIYANNRELVDDGAPRAFFVRDDPDSGGLVERQVVGGPDVAEPPVHPDHENRGTREIPVSGAVVLEGDDLPAHDERVWLKGFGCVRHTRDALEFTGDDIDVVRDGDVDVVHWAPADGPRLRLRTMEGDVDGVAEPGIVDADVDDVVQFVRIGFARLDDLESDPAVAYYAHP</sequence>
<evidence type="ECO:0000256" key="9">
    <source>
        <dbReference type="ARBA" id="ARBA00048351"/>
    </source>
</evidence>
<dbReference type="GO" id="GO:0005829">
    <property type="term" value="C:cytosol"/>
    <property type="evidence" value="ECO:0007669"/>
    <property type="project" value="TreeGrafter"/>
</dbReference>
<gene>
    <name evidence="10" type="primary">gltX</name>
    <name evidence="13" type="ORF">SAMN05216559_2906</name>
</gene>
<organism evidence="13 14">
    <name type="scientific">Halomicrobium zhouii</name>
    <dbReference type="NCBI Taxonomy" id="767519"/>
    <lineage>
        <taxon>Archaea</taxon>
        <taxon>Methanobacteriati</taxon>
        <taxon>Methanobacteriota</taxon>
        <taxon>Stenosarchaea group</taxon>
        <taxon>Halobacteria</taxon>
        <taxon>Halobacteriales</taxon>
        <taxon>Haloarculaceae</taxon>
        <taxon>Halomicrobium</taxon>
    </lineage>
</organism>
<dbReference type="InterPro" id="IPR020058">
    <property type="entry name" value="Glu/Gln-tRNA-synth_Ib_cat-dom"/>
</dbReference>
<dbReference type="SUPFAM" id="SSF50715">
    <property type="entry name" value="Ribosomal protein L25-like"/>
    <property type="match status" value="1"/>
</dbReference>
<dbReference type="PANTHER" id="PTHR43097">
    <property type="entry name" value="GLUTAMINE-TRNA LIGASE"/>
    <property type="match status" value="1"/>
</dbReference>
<proteinExistence type="inferred from homology"/>
<dbReference type="GO" id="GO:0005524">
    <property type="term" value="F:ATP binding"/>
    <property type="evidence" value="ECO:0007669"/>
    <property type="project" value="UniProtKB-UniRule"/>
</dbReference>
<evidence type="ECO:0000256" key="8">
    <source>
        <dbReference type="ARBA" id="ARBA00023146"/>
    </source>
</evidence>
<evidence type="ECO:0000256" key="5">
    <source>
        <dbReference type="ARBA" id="ARBA00022741"/>
    </source>
</evidence>
<evidence type="ECO:0000256" key="7">
    <source>
        <dbReference type="ARBA" id="ARBA00022917"/>
    </source>
</evidence>
<comment type="subcellular location">
    <subcellularLocation>
        <location evidence="1 10">Cytoplasm</location>
    </subcellularLocation>
</comment>
<dbReference type="Gene3D" id="3.40.50.620">
    <property type="entry name" value="HUPs"/>
    <property type="match status" value="1"/>
</dbReference>
<keyword evidence="7 10" id="KW-0648">Protein biosynthesis</keyword>
<feature type="domain" description="Glutamyl/glutaminyl-tRNA synthetase class Ib catalytic" evidence="11">
    <location>
        <begin position="213"/>
        <end position="518"/>
    </location>
</feature>
<dbReference type="GO" id="GO:0006424">
    <property type="term" value="P:glutamyl-tRNA aminoacylation"/>
    <property type="evidence" value="ECO:0007669"/>
    <property type="project" value="UniProtKB-UniRule"/>
</dbReference>